<dbReference type="HOGENOM" id="CLU_3132300_0_0_9"/>
<protein>
    <submittedName>
        <fullName evidence="1">Uncharacterized protein</fullName>
    </submittedName>
</protein>
<dbReference type="RefSeq" id="WP_013173876.1">
    <property type="nucleotide sequence ID" value="NC_014219.1"/>
</dbReference>
<dbReference type="Proteomes" id="UP000000271">
    <property type="component" value="Chromosome"/>
</dbReference>
<keyword evidence="2" id="KW-1185">Reference proteome</keyword>
<gene>
    <name evidence="1" type="ordered locus">Bsel_2987</name>
</gene>
<dbReference type="AlphaFoldDB" id="D6XZW7"/>
<proteinExistence type="predicted"/>
<dbReference type="EMBL" id="CP001791">
    <property type="protein sequence ID" value="ADI00469.1"/>
    <property type="molecule type" value="Genomic_DNA"/>
</dbReference>
<organism evidence="1 2">
    <name type="scientific">Bacillus selenitireducens (strain ATCC 700615 / DSM 15326 / MLS10)</name>
    <dbReference type="NCBI Taxonomy" id="439292"/>
    <lineage>
        <taxon>Bacteria</taxon>
        <taxon>Bacillati</taxon>
        <taxon>Bacillota</taxon>
        <taxon>Bacilli</taxon>
        <taxon>Bacillales</taxon>
        <taxon>Bacillaceae</taxon>
        <taxon>Salisediminibacterium</taxon>
    </lineage>
</organism>
<accession>D6XZW7</accession>
<sequence>MKKLKRMMNIALVVTLLLLTPLFSDALNGERFQASDDHLPVEDDVGKWI</sequence>
<reference evidence="1" key="1">
    <citation type="submission" date="2009-10" db="EMBL/GenBank/DDBJ databases">
        <title>Complete sequence of Bacillus selenitireducens MLS10.</title>
        <authorList>
            <consortium name="US DOE Joint Genome Institute"/>
            <person name="Lucas S."/>
            <person name="Copeland A."/>
            <person name="Lapidus A."/>
            <person name="Glavina del Rio T."/>
            <person name="Dalin E."/>
            <person name="Tice H."/>
            <person name="Bruce D."/>
            <person name="Goodwin L."/>
            <person name="Pitluck S."/>
            <person name="Sims D."/>
            <person name="Brettin T."/>
            <person name="Detter J.C."/>
            <person name="Han C."/>
            <person name="Larimer F."/>
            <person name="Land M."/>
            <person name="Hauser L."/>
            <person name="Kyrpides N."/>
            <person name="Ovchinnikova G."/>
            <person name="Stolz J."/>
        </authorList>
    </citation>
    <scope>NUCLEOTIDE SEQUENCE [LARGE SCALE GENOMIC DNA]</scope>
    <source>
        <strain evidence="1">MLS10</strain>
    </source>
</reference>
<name>D6XZW7_BACIE</name>
<dbReference type="KEGG" id="bse:Bsel_2987"/>
<evidence type="ECO:0000313" key="2">
    <source>
        <dbReference type="Proteomes" id="UP000000271"/>
    </source>
</evidence>
<evidence type="ECO:0000313" key="1">
    <source>
        <dbReference type="EMBL" id="ADI00469.1"/>
    </source>
</evidence>
<dbReference type="STRING" id="439292.Bsel_2987"/>